<evidence type="ECO:0000313" key="7">
    <source>
        <dbReference type="EMBL" id="NGX94020.1"/>
    </source>
</evidence>
<dbReference type="AlphaFoldDB" id="A0A7C9RDC7"/>
<feature type="domain" description="HTH tetR-type" evidence="6">
    <location>
        <begin position="6"/>
        <end position="66"/>
    </location>
</feature>
<dbReference type="SUPFAM" id="SSF46689">
    <property type="entry name" value="Homeodomain-like"/>
    <property type="match status" value="1"/>
</dbReference>
<dbReference type="InterPro" id="IPR036271">
    <property type="entry name" value="Tet_transcr_reg_TetR-rel_C_sf"/>
</dbReference>
<accession>A0A7C9RDC7</accession>
<evidence type="ECO:0000256" key="4">
    <source>
        <dbReference type="PROSITE-ProRule" id="PRU00335"/>
    </source>
</evidence>
<evidence type="ECO:0000256" key="3">
    <source>
        <dbReference type="ARBA" id="ARBA00023163"/>
    </source>
</evidence>
<keyword evidence="8" id="KW-1185">Reference proteome</keyword>
<dbReference type="InterPro" id="IPR023772">
    <property type="entry name" value="DNA-bd_HTH_TetR-type_CS"/>
</dbReference>
<gene>
    <name evidence="7" type="ORF">G4V63_01825</name>
</gene>
<evidence type="ECO:0000256" key="5">
    <source>
        <dbReference type="SAM" id="Coils"/>
    </source>
</evidence>
<dbReference type="PANTHER" id="PTHR47506">
    <property type="entry name" value="TRANSCRIPTIONAL REGULATORY PROTEIN"/>
    <property type="match status" value="1"/>
</dbReference>
<dbReference type="InterPro" id="IPR011075">
    <property type="entry name" value="TetR_C"/>
</dbReference>
<feature type="DNA-binding region" description="H-T-H motif" evidence="4">
    <location>
        <begin position="29"/>
        <end position="48"/>
    </location>
</feature>
<sequence>MARPRTFDPDDVLNTALDIFWRKGFRGTSLDDITAESGLAKPSLYAAFGDKNALFLKVLDRYHDGIIARTGKLLARNSSARDAISDWLESFVPYCSGSKGARGCLSINNATELPADQADLLASVERYNARLEDLIRRRLETDRDQFSKDFNPKAAAYFIITLYNGLMVMARQAPSAANVRAAIRTAISSLD</sequence>
<evidence type="ECO:0000313" key="8">
    <source>
        <dbReference type="Proteomes" id="UP000480266"/>
    </source>
</evidence>
<dbReference type="InterPro" id="IPR001647">
    <property type="entry name" value="HTH_TetR"/>
</dbReference>
<evidence type="ECO:0000256" key="2">
    <source>
        <dbReference type="ARBA" id="ARBA00023125"/>
    </source>
</evidence>
<keyword evidence="1" id="KW-0805">Transcription regulation</keyword>
<comment type="caution">
    <text evidence="7">The sequence shown here is derived from an EMBL/GenBank/DDBJ whole genome shotgun (WGS) entry which is preliminary data.</text>
</comment>
<dbReference type="SUPFAM" id="SSF48498">
    <property type="entry name" value="Tetracyclin repressor-like, C-terminal domain"/>
    <property type="match status" value="1"/>
</dbReference>
<dbReference type="InterPro" id="IPR009057">
    <property type="entry name" value="Homeodomain-like_sf"/>
</dbReference>
<dbReference type="Pfam" id="PF00440">
    <property type="entry name" value="TetR_N"/>
    <property type="match status" value="1"/>
</dbReference>
<dbReference type="PROSITE" id="PS50977">
    <property type="entry name" value="HTH_TETR_2"/>
    <property type="match status" value="1"/>
</dbReference>
<proteinExistence type="predicted"/>
<dbReference type="PANTHER" id="PTHR47506:SF10">
    <property type="entry name" value="TRANSCRIPTIONAL REGULATORY PROTEIN"/>
    <property type="match status" value="1"/>
</dbReference>
<dbReference type="PROSITE" id="PS01081">
    <property type="entry name" value="HTH_TETR_1"/>
    <property type="match status" value="1"/>
</dbReference>
<evidence type="ECO:0000259" key="6">
    <source>
        <dbReference type="PROSITE" id="PS50977"/>
    </source>
</evidence>
<organism evidence="7 8">
    <name type="scientific">Candidatus Afipia apatlaquensis</name>
    <dbReference type="NCBI Taxonomy" id="2712852"/>
    <lineage>
        <taxon>Bacteria</taxon>
        <taxon>Pseudomonadati</taxon>
        <taxon>Pseudomonadota</taxon>
        <taxon>Alphaproteobacteria</taxon>
        <taxon>Hyphomicrobiales</taxon>
        <taxon>Nitrobacteraceae</taxon>
        <taxon>Afipia</taxon>
    </lineage>
</organism>
<keyword evidence="3" id="KW-0804">Transcription</keyword>
<keyword evidence="5" id="KW-0175">Coiled coil</keyword>
<name>A0A7C9RDC7_9BRAD</name>
<dbReference type="EMBL" id="JAAMRR010000097">
    <property type="protein sequence ID" value="NGX94020.1"/>
    <property type="molecule type" value="Genomic_DNA"/>
</dbReference>
<keyword evidence="2 4" id="KW-0238">DNA-binding</keyword>
<dbReference type="GO" id="GO:0003677">
    <property type="term" value="F:DNA binding"/>
    <property type="evidence" value="ECO:0007669"/>
    <property type="project" value="UniProtKB-UniRule"/>
</dbReference>
<protein>
    <submittedName>
        <fullName evidence="7">TetR/AcrR family transcriptional regulator</fullName>
    </submittedName>
</protein>
<reference evidence="7" key="1">
    <citation type="submission" date="2020-02" db="EMBL/GenBank/DDBJ databases">
        <title>Draft genome sequence of Candidatus Afipia apatlaquensis IBT-C3, a potential strain for decolorization of textile dyes.</title>
        <authorList>
            <person name="Sanchez-Reyes A."/>
            <person name="Breton-Deval L."/>
            <person name="Mangelson H."/>
            <person name="Sanchez-Flores A."/>
        </authorList>
    </citation>
    <scope>NUCLEOTIDE SEQUENCE [LARGE SCALE GENOMIC DNA]</scope>
    <source>
        <strain evidence="7">IBT-C3</strain>
    </source>
</reference>
<dbReference type="PRINTS" id="PR00455">
    <property type="entry name" value="HTHTETR"/>
</dbReference>
<evidence type="ECO:0000256" key="1">
    <source>
        <dbReference type="ARBA" id="ARBA00023015"/>
    </source>
</evidence>
<dbReference type="Proteomes" id="UP000480266">
    <property type="component" value="Unassembled WGS sequence"/>
</dbReference>
<dbReference type="Gene3D" id="1.10.357.10">
    <property type="entry name" value="Tetracycline Repressor, domain 2"/>
    <property type="match status" value="1"/>
</dbReference>
<dbReference type="Gene3D" id="1.10.10.60">
    <property type="entry name" value="Homeodomain-like"/>
    <property type="match status" value="1"/>
</dbReference>
<dbReference type="Pfam" id="PF16925">
    <property type="entry name" value="TetR_C_13"/>
    <property type="match status" value="1"/>
</dbReference>
<feature type="coiled-coil region" evidence="5">
    <location>
        <begin position="117"/>
        <end position="144"/>
    </location>
</feature>